<accession>A0ABS2EZ63</accession>
<sequence>MAEKDLGPLAELLADERVMRCLEPPFSPERSRAFLEREGLADPPRVWSVEDGQGFAGYVIYHDYDDTSVEIGWVLMPRVWGRGYATELTRVLLGWARAAEKDVVIECVPEQVATRRIAARFGFAPVGECDGLLVLRRSRAPVR</sequence>
<dbReference type="PANTHER" id="PTHR43792">
    <property type="entry name" value="GNAT FAMILY, PUTATIVE (AFU_ORTHOLOGUE AFUA_3G00765)-RELATED-RELATED"/>
    <property type="match status" value="1"/>
</dbReference>
<protein>
    <submittedName>
        <fullName evidence="2">GNAT family N-acetyltransferase</fullName>
    </submittedName>
</protein>
<evidence type="ECO:0000259" key="1">
    <source>
        <dbReference type="PROSITE" id="PS51186"/>
    </source>
</evidence>
<dbReference type="Proteomes" id="UP000712527">
    <property type="component" value="Unassembled WGS sequence"/>
</dbReference>
<dbReference type="Pfam" id="PF13302">
    <property type="entry name" value="Acetyltransf_3"/>
    <property type="match status" value="1"/>
</dbReference>
<evidence type="ECO:0000313" key="2">
    <source>
        <dbReference type="EMBL" id="MBM6774009.1"/>
    </source>
</evidence>
<dbReference type="InterPro" id="IPR051531">
    <property type="entry name" value="N-acetyltransferase"/>
</dbReference>
<evidence type="ECO:0000313" key="3">
    <source>
        <dbReference type="Proteomes" id="UP000712527"/>
    </source>
</evidence>
<proteinExistence type="predicted"/>
<dbReference type="InterPro" id="IPR016181">
    <property type="entry name" value="Acyl_CoA_acyltransferase"/>
</dbReference>
<comment type="caution">
    <text evidence="2">The sequence shown here is derived from an EMBL/GenBank/DDBJ whole genome shotgun (WGS) entry which is preliminary data.</text>
</comment>
<keyword evidence="3" id="KW-1185">Reference proteome</keyword>
<organism evidence="2 3">
    <name type="scientific">Olsenella profusa</name>
    <dbReference type="NCBI Taxonomy" id="138595"/>
    <lineage>
        <taxon>Bacteria</taxon>
        <taxon>Bacillati</taxon>
        <taxon>Actinomycetota</taxon>
        <taxon>Coriobacteriia</taxon>
        <taxon>Coriobacteriales</taxon>
        <taxon>Atopobiaceae</taxon>
        <taxon>Olsenella</taxon>
    </lineage>
</organism>
<feature type="domain" description="N-acetyltransferase" evidence="1">
    <location>
        <begin position="1"/>
        <end position="140"/>
    </location>
</feature>
<dbReference type="EMBL" id="JACSNQ010000001">
    <property type="protein sequence ID" value="MBM6774009.1"/>
    <property type="molecule type" value="Genomic_DNA"/>
</dbReference>
<reference evidence="2 3" key="1">
    <citation type="journal article" date="2021" name="Sci. Rep.">
        <title>The distribution of antibiotic resistance genes in chicken gut microbiota commensals.</title>
        <authorList>
            <person name="Juricova H."/>
            <person name="Matiasovicova J."/>
            <person name="Kubasova T."/>
            <person name="Cejkova D."/>
            <person name="Rychlik I."/>
        </authorList>
    </citation>
    <scope>NUCLEOTIDE SEQUENCE [LARGE SCALE GENOMIC DNA]</scope>
    <source>
        <strain evidence="2 3">An794</strain>
    </source>
</reference>
<dbReference type="PANTHER" id="PTHR43792:SF1">
    <property type="entry name" value="N-ACETYLTRANSFERASE DOMAIN-CONTAINING PROTEIN"/>
    <property type="match status" value="1"/>
</dbReference>
<name>A0ABS2EZ63_9ACTN</name>
<dbReference type="PROSITE" id="PS51186">
    <property type="entry name" value="GNAT"/>
    <property type="match status" value="1"/>
</dbReference>
<dbReference type="SUPFAM" id="SSF55729">
    <property type="entry name" value="Acyl-CoA N-acyltransferases (Nat)"/>
    <property type="match status" value="1"/>
</dbReference>
<dbReference type="Gene3D" id="3.40.630.30">
    <property type="match status" value="1"/>
</dbReference>
<gene>
    <name evidence="2" type="ORF">H9X80_00340</name>
</gene>
<dbReference type="InterPro" id="IPR000182">
    <property type="entry name" value="GNAT_dom"/>
</dbReference>